<feature type="region of interest" description="Disordered" evidence="3">
    <location>
        <begin position="263"/>
        <end position="299"/>
    </location>
</feature>
<dbReference type="InterPro" id="IPR051485">
    <property type="entry name" value="SR-CTD_assoc_factor"/>
</dbReference>
<reference evidence="6" key="1">
    <citation type="submission" date="2022-08" db="UniProtKB">
        <authorList>
            <consortium name="EnsemblMetazoa"/>
        </authorList>
    </citation>
    <scope>IDENTIFICATION</scope>
    <source>
        <strain evidence="6">05x7-T-G4-1.051#20</strain>
    </source>
</reference>
<dbReference type="InterPro" id="IPR006569">
    <property type="entry name" value="CID_dom"/>
</dbReference>
<feature type="compositionally biased region" description="Pro residues" evidence="3">
    <location>
        <begin position="789"/>
        <end position="806"/>
    </location>
</feature>
<dbReference type="Gene3D" id="1.25.40.90">
    <property type="match status" value="1"/>
</dbReference>
<dbReference type="PANTHER" id="PTHR23140">
    <property type="entry name" value="RNA PROCESSING PROTEIN LD23810P"/>
    <property type="match status" value="1"/>
</dbReference>
<feature type="region of interest" description="Disordered" evidence="3">
    <location>
        <begin position="769"/>
        <end position="1247"/>
    </location>
</feature>
<proteinExistence type="predicted"/>
<evidence type="ECO:0000313" key="7">
    <source>
        <dbReference type="Proteomes" id="UP000005408"/>
    </source>
</evidence>
<keyword evidence="1 2" id="KW-0694">RNA-binding</keyword>
<feature type="compositionally biased region" description="Basic and acidic residues" evidence="3">
    <location>
        <begin position="1012"/>
        <end position="1110"/>
    </location>
</feature>
<evidence type="ECO:0000256" key="2">
    <source>
        <dbReference type="PROSITE-ProRule" id="PRU00176"/>
    </source>
</evidence>
<feature type="compositionally biased region" description="Basic and acidic residues" evidence="3">
    <location>
        <begin position="842"/>
        <end position="852"/>
    </location>
</feature>
<sequence>MEAVRAFNNELSSLYETRPPISRAKMANVTKCAIKAIKFYKHVVQSVEKFILKCKPEYKVPGLYVIDSIVRQSRHQFGQEKDVFAPRFTKNIVATFQNLLKCPAEERSKVVRVLNLWQKNSVFLSEVIQPLLDMASDPNNQQHSLAAQRAVDSVLASGAKPHHSEGGQDTSMNTSMQADEGEENVENSLAAQTEMLKTVTQLLQQTSQGSTSLSAQQQQLQQLQLLQQQLIQHTQLMQQSQQGTPVIDSNLLSHIQTLTNQLLKSGDKPPEPGFNRKLLDFDYGESDDEDAGQHGQSQPSMLNETHMMQQIQQLSQTIQKSEELNRQKILQQQQAEFDQQIGHMGGMPPQMHMQHDPLHHQMAHQMPPGYGHVMPPDQAQQIFPPQDIDERPHLPPVPPPDEEDDQRDRRDREDRRHRRSRHDRSRSRTPKKRRRSRSKSRDRRRRSRSRDRHRRSRSRDRERDRQREKERERRKKGLPAMKDQCLSICSTTLFIGKISKTTSEDELRAELEKYGSLESINMIPPRGCAFVCMTRRKEAAKAVDRMKGMLFNGSELRVAWAPGIGVKESAFKDKWDVEVGATYIPWSSLPEDLSSLIDGGIIDEDSLPENLKGITLGREKPDAQDEPPQPLMNSTQMPHTQVQPLQPVNMPPGGPPPGTMPPPLPGAGVMPPGMLPRMGMMPQMMVQGGMPPPQMSGMPPVVPSVSMTMSTGIPPVPGQAGMIPLPAGMPPGGMPQVVRHPATVVSTGVQFSQNMTMGTQPMMAVQRPGLPPGAAFQRFSMPPQGFLRPPQPNFDPMKPSMPPNRPPFDMMQDSKDKPPLPGQDWQQKPDFDTSENMDLDERDSKPEKKSRFSDATPPDSFSQGGPQMGPGMGMMGQMRHPMGGGMGPSGGMRGPRPLMDAGGPPNMGPRGPQDGQRFNSPNMIGGPQRGGFGGPGGPPGFRGNRPFQRFPGQFMRPGFRGPPGDMMRPPFDGPGGEEGNEMDNPPDDHESDHKRRNSGDRWRDDRDDDRDGDYRDYRRDDWRGGRGRGRGRDFGGRGGGRRDFDRRDRNRDDRGGRDRDYDRGDRRNRDREDRYRDRDDGFRDRNRDREDRGDWRHRNDDDRSSSRKEASAWGSALEEMMKTVVIPPPGDGNAEQTDDKGPTEEAAPAPPVTIPAVPVPPTLEEPASVGDNNSEEVSGGGNNSEAEFVPPVAPVPPADDIVKHNGPEVTSDSVPNGEDIIPPAPEPEIVTEKKEKVPGDLEEGEIE</sequence>
<evidence type="ECO:0000313" key="6">
    <source>
        <dbReference type="EnsemblMetazoa" id="G17335.6:cds"/>
    </source>
</evidence>
<evidence type="ECO:0000256" key="1">
    <source>
        <dbReference type="ARBA" id="ARBA00022884"/>
    </source>
</evidence>
<feature type="compositionally biased region" description="Basic and acidic residues" evidence="3">
    <location>
        <begin position="1230"/>
        <end position="1239"/>
    </location>
</feature>
<dbReference type="Pfam" id="PF04818">
    <property type="entry name" value="CID"/>
    <property type="match status" value="1"/>
</dbReference>
<dbReference type="Pfam" id="PF00076">
    <property type="entry name" value="RRM_1"/>
    <property type="match status" value="1"/>
</dbReference>
<evidence type="ECO:0000259" key="4">
    <source>
        <dbReference type="PROSITE" id="PS50102"/>
    </source>
</evidence>
<feature type="compositionally biased region" description="Basic and acidic residues" evidence="3">
    <location>
        <begin position="986"/>
        <end position="1005"/>
    </location>
</feature>
<dbReference type="PROSITE" id="PS50102">
    <property type="entry name" value="RRM"/>
    <property type="match status" value="1"/>
</dbReference>
<evidence type="ECO:0000259" key="5">
    <source>
        <dbReference type="PROSITE" id="PS51391"/>
    </source>
</evidence>
<dbReference type="GO" id="GO:0003723">
    <property type="term" value="F:RNA binding"/>
    <property type="evidence" value="ECO:0007669"/>
    <property type="project" value="UniProtKB-UniRule"/>
</dbReference>
<feature type="compositionally biased region" description="Pro residues" evidence="3">
    <location>
        <begin position="1148"/>
        <end position="1163"/>
    </location>
</feature>
<dbReference type="SUPFAM" id="SSF48464">
    <property type="entry name" value="ENTH/VHS domain"/>
    <property type="match status" value="1"/>
</dbReference>
<dbReference type="InterPro" id="IPR012677">
    <property type="entry name" value="Nucleotide-bd_a/b_plait_sf"/>
</dbReference>
<dbReference type="FunFam" id="1.25.40.90:FF:000004">
    <property type="entry name" value="splicing factor, arginine/serine-rich 15"/>
    <property type="match status" value="1"/>
</dbReference>
<dbReference type="SUPFAM" id="SSF54928">
    <property type="entry name" value="RNA-binding domain, RBD"/>
    <property type="match status" value="1"/>
</dbReference>
<protein>
    <recommendedName>
        <fullName evidence="8">RNA-binding protein 16</fullName>
    </recommendedName>
</protein>
<feature type="compositionally biased region" description="Gly residues" evidence="3">
    <location>
        <begin position="882"/>
        <end position="893"/>
    </location>
</feature>
<dbReference type="InterPro" id="IPR008942">
    <property type="entry name" value="ENTH_VHS"/>
</dbReference>
<dbReference type="InterPro" id="IPR035979">
    <property type="entry name" value="RBD_domain_sf"/>
</dbReference>
<dbReference type="EnsemblMetazoa" id="G17335.6">
    <property type="protein sequence ID" value="G17335.6:cds"/>
    <property type="gene ID" value="G17335"/>
</dbReference>
<name>A0A8W8J5J1_MAGGI</name>
<feature type="compositionally biased region" description="Polar residues" evidence="3">
    <location>
        <begin position="167"/>
        <end position="177"/>
    </location>
</feature>
<feature type="region of interest" description="Disordered" evidence="3">
    <location>
        <begin position="156"/>
        <end position="186"/>
    </location>
</feature>
<feature type="compositionally biased region" description="Basic and acidic residues" evidence="3">
    <location>
        <begin position="459"/>
        <end position="471"/>
    </location>
</feature>
<accession>A0A8W8J5J1</accession>
<feature type="compositionally biased region" description="Basic residues" evidence="3">
    <location>
        <begin position="415"/>
        <end position="458"/>
    </location>
</feature>
<dbReference type="SMART" id="SM00582">
    <property type="entry name" value="RPR"/>
    <property type="match status" value="1"/>
</dbReference>
<dbReference type="OrthoDB" id="79367at2759"/>
<organism evidence="6 7">
    <name type="scientific">Magallana gigas</name>
    <name type="common">Pacific oyster</name>
    <name type="synonym">Crassostrea gigas</name>
    <dbReference type="NCBI Taxonomy" id="29159"/>
    <lineage>
        <taxon>Eukaryota</taxon>
        <taxon>Metazoa</taxon>
        <taxon>Spiralia</taxon>
        <taxon>Lophotrochozoa</taxon>
        <taxon>Mollusca</taxon>
        <taxon>Bivalvia</taxon>
        <taxon>Autobranchia</taxon>
        <taxon>Pteriomorphia</taxon>
        <taxon>Ostreida</taxon>
        <taxon>Ostreoidea</taxon>
        <taxon>Ostreidae</taxon>
        <taxon>Magallana</taxon>
    </lineage>
</organism>
<dbReference type="EnsemblMetazoa" id="G17335.5">
    <property type="protein sequence ID" value="G17335.5:cds"/>
    <property type="gene ID" value="G17335"/>
</dbReference>
<dbReference type="Gene3D" id="3.30.70.330">
    <property type="match status" value="1"/>
</dbReference>
<feature type="compositionally biased region" description="Acidic residues" evidence="3">
    <location>
        <begin position="832"/>
        <end position="841"/>
    </location>
</feature>
<dbReference type="Proteomes" id="UP000005408">
    <property type="component" value="Unassembled WGS sequence"/>
</dbReference>
<dbReference type="InterPro" id="IPR000504">
    <property type="entry name" value="RRM_dom"/>
</dbReference>
<keyword evidence="7" id="KW-1185">Reference proteome</keyword>
<evidence type="ECO:0000256" key="3">
    <source>
        <dbReference type="SAM" id="MobiDB-lite"/>
    </source>
</evidence>
<feature type="domain" description="CID" evidence="5">
    <location>
        <begin position="1"/>
        <end position="139"/>
    </location>
</feature>
<dbReference type="OMA" id="PPQMIAR"/>
<dbReference type="AlphaFoldDB" id="A0A8W8J5J1"/>
<feature type="region of interest" description="Disordered" evidence="3">
    <location>
        <begin position="361"/>
        <end position="479"/>
    </location>
</feature>
<dbReference type="PANTHER" id="PTHR23140:SF4">
    <property type="entry name" value="PROTEIN CBR-NRD-1"/>
    <property type="match status" value="1"/>
</dbReference>
<dbReference type="PROSITE" id="PS51391">
    <property type="entry name" value="CID"/>
    <property type="match status" value="1"/>
</dbReference>
<feature type="compositionally biased region" description="Low complexity" evidence="3">
    <location>
        <begin position="941"/>
        <end position="952"/>
    </location>
</feature>
<feature type="domain" description="RRM" evidence="4">
    <location>
        <begin position="491"/>
        <end position="563"/>
    </location>
</feature>
<dbReference type="SMART" id="SM00360">
    <property type="entry name" value="RRM"/>
    <property type="match status" value="1"/>
</dbReference>
<evidence type="ECO:0008006" key="8">
    <source>
        <dbReference type="Google" id="ProtNLM"/>
    </source>
</evidence>
<dbReference type="GO" id="GO:0005634">
    <property type="term" value="C:nucleus"/>
    <property type="evidence" value="ECO:0007669"/>
    <property type="project" value="TreeGrafter"/>
</dbReference>